<accession>A0A8C5HVE9</accession>
<dbReference type="InterPro" id="IPR000477">
    <property type="entry name" value="RT_dom"/>
</dbReference>
<dbReference type="InterPro" id="IPR043502">
    <property type="entry name" value="DNA/RNA_pol_sf"/>
</dbReference>
<dbReference type="Ensembl" id="ENSGWIT00000053820.1">
    <property type="protein sequence ID" value="ENSGWIP00000049804.1"/>
    <property type="gene ID" value="ENSGWIG00000024274.1"/>
</dbReference>
<feature type="coiled-coil region" evidence="1">
    <location>
        <begin position="95"/>
        <end position="150"/>
    </location>
</feature>
<reference evidence="4" key="2">
    <citation type="submission" date="2025-08" db="UniProtKB">
        <authorList>
            <consortium name="Ensembl"/>
        </authorList>
    </citation>
    <scope>IDENTIFICATION</scope>
</reference>
<dbReference type="PROSITE" id="PS50878">
    <property type="entry name" value="RT_POL"/>
    <property type="match status" value="1"/>
</dbReference>
<dbReference type="GO" id="GO:0003824">
    <property type="term" value="F:catalytic activity"/>
    <property type="evidence" value="ECO:0007669"/>
    <property type="project" value="InterPro"/>
</dbReference>
<reference evidence="4" key="1">
    <citation type="submission" date="2020-06" db="EMBL/GenBank/DDBJ databases">
        <authorList>
            <consortium name="Wellcome Sanger Institute Data Sharing"/>
        </authorList>
    </citation>
    <scope>NUCLEOTIDE SEQUENCE [LARGE SCALE GENOMIC DNA]</scope>
</reference>
<sequence>MSLDAFFAHPGPNKKKKHEQKKGAKANANKAIDSSNDELGPEDEAVHGPASANNEELSEQRDKLIVNCVTANIEKMLDSKLANIIKPVSEFSGKLDSLIQRMGTAEQRISDLEDTSAATAPRVKALEGELQKALDRLENFENQSRRQNLRIVGLNEGSEGRTPVEFFEKWIPDVLGMQTDRIKLDRAHRTGPPTRLSGKEGPRAVLVRLHDYTNKQKILQAETHLNDEEHKKYRREWVGQIFFSSHSTNKRGVVILLHKNLPFTVTASFKDTEGRFVLVKGILHGEVIVLGNVYGPNIQDEAFYASLLRHLADMDCPNIIIGGDFNCALSPMMDRLPPHANASKNAKAVLNINREFDLVDIWRHYNPLSKQYTFHSQPHLSASRIDYIFVSRCLLGLVEHADIGLIALSDHAPVVMAMHPPRPSERSFSWRMNATLLMDEKFVKYLTDQTDLFLEINDKNGADPRIVWDTYKAYMRGMIISYTSRRKKERAAKQLEIENKVKLLEETYYKTRSEATLIELKSTRTVLNNLITRKAERDILFTKQNFFELANKPNRLLARLARNAPIKSYISAVQDENQQRQTNNRQINESFKRFYTKLYSSEIDKERLGKDQFDRLESPISILEIDKAISTLQSGKCPGEDGFPVEFFKVMKGKINKLLLRVFDKSLEESVLPESMYGANITLIVKKNRNPELCSSYRPISLLNVDNKILSKILALRLENVVNTIVDADQTGFICGRNSYHNTRRLLHIIHHLNTNKTLGAVVSMDAEKAFDRIEWEYMFEVMKRFGFGCGFLRWVRLLYKAPTASVLTNGLLSAPFKVKRGTAQGSPLSPTLFALAIEPLALAIRQNPDIQGVTIGTKQHKILLYADDILLTLTKPSQSLIALTTCLREFSLISGYKVNFDKSEIMILDNDIKIEPPYIQPFRWAPSGFDYLGIRIVPQLNRLYSENITPLVKKVQEMLTRWKNLPVSFLGRINLIKMTVLPKILYPTSMLFVNLSANDIANMNKALSDFIWNGRKPKVKLAGLQLPREQGGWGLPNIEYYVLSLQARIISAWVNGGSDSPWLDIESFICKPLSPVNLLGKSLKEIPRTAKDNPLITHVLLLQIFTDQALCVYEEQLIGNPKRLTLTGPFFIRCKQQKHFISKFYSEILSLNLSKLSCLRTSWCTLLKCVIDDDVWDEILRLPSRISICNRYKELQYKILHHIYISPQIYSKYRTGTSPNCPKCKSCIGTRFHCLWECKKVQTFWRAVCLSVSKATGQQVSVDPLMCLLGKIPASLKNNENVIQSLLMLARKAIMVKWVGEDPPSISVWKSLISEVVTLEKLGHSVVAPFIHSFTDPLKVQSVISDGPKVLVGLNTFNIDSLDGRDVMVDPCHLLECTTACVDVFVPHGNIKVSFMQVVHTCA</sequence>
<reference evidence="4" key="3">
    <citation type="submission" date="2025-09" db="UniProtKB">
        <authorList>
            <consortium name="Ensembl"/>
        </authorList>
    </citation>
    <scope>IDENTIFICATION</scope>
</reference>
<dbReference type="InterPro" id="IPR005135">
    <property type="entry name" value="Endo/exonuclease/phosphatase"/>
</dbReference>
<feature type="domain" description="Reverse transcriptase" evidence="3">
    <location>
        <begin position="665"/>
        <end position="937"/>
    </location>
</feature>
<evidence type="ECO:0000256" key="2">
    <source>
        <dbReference type="SAM" id="MobiDB-lite"/>
    </source>
</evidence>
<keyword evidence="5" id="KW-1185">Reference proteome</keyword>
<dbReference type="CDD" id="cd01650">
    <property type="entry name" value="RT_nLTR_like"/>
    <property type="match status" value="1"/>
</dbReference>
<dbReference type="InterPro" id="IPR036691">
    <property type="entry name" value="Endo/exonu/phosph_ase_sf"/>
</dbReference>
<feature type="region of interest" description="Disordered" evidence="2">
    <location>
        <begin position="1"/>
        <end position="59"/>
    </location>
</feature>
<evidence type="ECO:0000313" key="5">
    <source>
        <dbReference type="Proteomes" id="UP000694680"/>
    </source>
</evidence>
<evidence type="ECO:0000259" key="3">
    <source>
        <dbReference type="PROSITE" id="PS50878"/>
    </source>
</evidence>
<proteinExistence type="predicted"/>
<protein>
    <recommendedName>
        <fullName evidence="3">Reverse transcriptase domain-containing protein</fullName>
    </recommendedName>
</protein>
<evidence type="ECO:0000313" key="4">
    <source>
        <dbReference type="Ensembl" id="ENSGWIP00000049804.1"/>
    </source>
</evidence>
<name>A0A8C5HVE9_GOUWI</name>
<dbReference type="Pfam" id="PF00078">
    <property type="entry name" value="RVT_1"/>
    <property type="match status" value="1"/>
</dbReference>
<dbReference type="PANTHER" id="PTHR31635:SF196">
    <property type="entry name" value="REVERSE TRANSCRIPTASE DOMAIN-CONTAINING PROTEIN-RELATED"/>
    <property type="match status" value="1"/>
</dbReference>
<feature type="compositionally biased region" description="Basic residues" evidence="2">
    <location>
        <begin position="12"/>
        <end position="24"/>
    </location>
</feature>
<dbReference type="SUPFAM" id="SSF56672">
    <property type="entry name" value="DNA/RNA polymerases"/>
    <property type="match status" value="1"/>
</dbReference>
<dbReference type="Proteomes" id="UP000694680">
    <property type="component" value="Chromosome 5"/>
</dbReference>
<keyword evidence="1" id="KW-0175">Coiled coil</keyword>
<evidence type="ECO:0000256" key="1">
    <source>
        <dbReference type="SAM" id="Coils"/>
    </source>
</evidence>
<dbReference type="CDD" id="cd09076">
    <property type="entry name" value="L1-EN"/>
    <property type="match status" value="1"/>
</dbReference>
<dbReference type="PANTHER" id="PTHR31635">
    <property type="entry name" value="REVERSE TRANSCRIPTASE DOMAIN-CONTAINING PROTEIN-RELATED"/>
    <property type="match status" value="1"/>
</dbReference>
<organism evidence="4 5">
    <name type="scientific">Gouania willdenowi</name>
    <name type="common">Blunt-snouted clingfish</name>
    <name type="synonym">Lepadogaster willdenowi</name>
    <dbReference type="NCBI Taxonomy" id="441366"/>
    <lineage>
        <taxon>Eukaryota</taxon>
        <taxon>Metazoa</taxon>
        <taxon>Chordata</taxon>
        <taxon>Craniata</taxon>
        <taxon>Vertebrata</taxon>
        <taxon>Euteleostomi</taxon>
        <taxon>Actinopterygii</taxon>
        <taxon>Neopterygii</taxon>
        <taxon>Teleostei</taxon>
        <taxon>Neoteleostei</taxon>
        <taxon>Acanthomorphata</taxon>
        <taxon>Ovalentaria</taxon>
        <taxon>Blenniimorphae</taxon>
        <taxon>Blenniiformes</taxon>
        <taxon>Gobiesocoidei</taxon>
        <taxon>Gobiesocidae</taxon>
        <taxon>Gobiesocinae</taxon>
        <taxon>Gouania</taxon>
    </lineage>
</organism>
<dbReference type="Gene3D" id="3.60.10.10">
    <property type="entry name" value="Endonuclease/exonuclease/phosphatase"/>
    <property type="match status" value="1"/>
</dbReference>
<dbReference type="SUPFAM" id="SSF56219">
    <property type="entry name" value="DNase I-like"/>
    <property type="match status" value="1"/>
</dbReference>
<dbReference type="Pfam" id="PF03372">
    <property type="entry name" value="Exo_endo_phos"/>
    <property type="match status" value="1"/>
</dbReference>